<feature type="repeat" description="WD" evidence="3">
    <location>
        <begin position="1501"/>
        <end position="1540"/>
    </location>
</feature>
<organism evidence="8 9">
    <name type="scientific">Chlamydomonas incerta</name>
    <dbReference type="NCBI Taxonomy" id="51695"/>
    <lineage>
        <taxon>Eukaryota</taxon>
        <taxon>Viridiplantae</taxon>
        <taxon>Chlorophyta</taxon>
        <taxon>core chlorophytes</taxon>
        <taxon>Chlorophyceae</taxon>
        <taxon>CS clade</taxon>
        <taxon>Chlamydomonadales</taxon>
        <taxon>Chlamydomonadaceae</taxon>
        <taxon>Chlamydomonas</taxon>
    </lineage>
</organism>
<evidence type="ECO:0000313" key="9">
    <source>
        <dbReference type="Proteomes" id="UP000650467"/>
    </source>
</evidence>
<dbReference type="InterPro" id="IPR056884">
    <property type="entry name" value="NPHP3-like_N"/>
</dbReference>
<dbReference type="SMART" id="SM00320">
    <property type="entry name" value="WD40"/>
    <property type="match status" value="16"/>
</dbReference>
<keyword evidence="5" id="KW-0812">Transmembrane</keyword>
<reference evidence="8" key="1">
    <citation type="journal article" date="2020" name="bioRxiv">
        <title>Comparative genomics of Chlamydomonas.</title>
        <authorList>
            <person name="Craig R.J."/>
            <person name="Hasan A.R."/>
            <person name="Ness R.W."/>
            <person name="Keightley P.D."/>
        </authorList>
    </citation>
    <scope>NUCLEOTIDE SEQUENCE</scope>
    <source>
        <strain evidence="8">SAG 7.73</strain>
    </source>
</reference>
<dbReference type="InterPro" id="IPR015943">
    <property type="entry name" value="WD40/YVTN_repeat-like_dom_sf"/>
</dbReference>
<feature type="compositionally biased region" description="Gly residues" evidence="4">
    <location>
        <begin position="1745"/>
        <end position="1760"/>
    </location>
</feature>
<feature type="compositionally biased region" description="Gly residues" evidence="4">
    <location>
        <begin position="345"/>
        <end position="356"/>
    </location>
</feature>
<dbReference type="InterPro" id="IPR036322">
    <property type="entry name" value="WD40_repeat_dom_sf"/>
</dbReference>
<evidence type="ECO:0000256" key="3">
    <source>
        <dbReference type="PROSITE-ProRule" id="PRU00221"/>
    </source>
</evidence>
<dbReference type="PROSITE" id="PS50294">
    <property type="entry name" value="WD_REPEATS_REGION"/>
    <property type="match status" value="5"/>
</dbReference>
<keyword evidence="2" id="KW-0677">Repeat</keyword>
<feature type="compositionally biased region" description="Gly residues" evidence="4">
    <location>
        <begin position="88"/>
        <end position="101"/>
    </location>
</feature>
<feature type="repeat" description="WD" evidence="3">
    <location>
        <begin position="1593"/>
        <end position="1618"/>
    </location>
</feature>
<dbReference type="SUPFAM" id="SSF101908">
    <property type="entry name" value="Putative isomerase YbhE"/>
    <property type="match status" value="1"/>
</dbReference>
<comment type="caution">
    <text evidence="8">The sequence shown here is derived from an EMBL/GenBank/DDBJ whole genome shotgun (WGS) entry which is preliminary data.</text>
</comment>
<evidence type="ECO:0000313" key="8">
    <source>
        <dbReference type="EMBL" id="KAG2422062.1"/>
    </source>
</evidence>
<feature type="domain" description="Nephrocystin 3-like N-terminal" evidence="7">
    <location>
        <begin position="285"/>
        <end position="457"/>
    </location>
</feature>
<accession>A0A835S7B1</accession>
<feature type="repeat" description="WD" evidence="3">
    <location>
        <begin position="2001"/>
        <end position="2042"/>
    </location>
</feature>
<feature type="repeat" description="WD" evidence="3">
    <location>
        <begin position="1805"/>
        <end position="1837"/>
    </location>
</feature>
<keyword evidence="5" id="KW-1133">Transmembrane helix</keyword>
<gene>
    <name evidence="8" type="ORF">HXX76_016308</name>
</gene>
<dbReference type="InterPro" id="IPR019775">
    <property type="entry name" value="WD40_repeat_CS"/>
</dbReference>
<dbReference type="InterPro" id="IPR011047">
    <property type="entry name" value="Quinoprotein_ADH-like_sf"/>
</dbReference>
<dbReference type="OrthoDB" id="71227at2759"/>
<dbReference type="Proteomes" id="UP000650467">
    <property type="component" value="Unassembled WGS sequence"/>
</dbReference>
<feature type="repeat" description="WD" evidence="3">
    <location>
        <begin position="1912"/>
        <end position="1949"/>
    </location>
</feature>
<dbReference type="Pfam" id="PF00400">
    <property type="entry name" value="WD40"/>
    <property type="match status" value="10"/>
</dbReference>
<dbReference type="Pfam" id="PF12894">
    <property type="entry name" value="ANAPC4_WD40"/>
    <property type="match status" value="1"/>
</dbReference>
<dbReference type="PROSITE" id="PS00678">
    <property type="entry name" value="WD_REPEATS_1"/>
    <property type="match status" value="3"/>
</dbReference>
<dbReference type="SUPFAM" id="SSF50978">
    <property type="entry name" value="WD40 repeat-like"/>
    <property type="match status" value="1"/>
</dbReference>
<evidence type="ECO:0000259" key="6">
    <source>
        <dbReference type="Pfam" id="PF12894"/>
    </source>
</evidence>
<dbReference type="Pfam" id="PF24883">
    <property type="entry name" value="NPHP3_N"/>
    <property type="match status" value="1"/>
</dbReference>
<keyword evidence="5" id="KW-0472">Membrane</keyword>
<feature type="domain" description="Anaphase-promoting complex subunit 4-like WD40" evidence="6">
    <location>
        <begin position="2004"/>
        <end position="2056"/>
    </location>
</feature>
<evidence type="ECO:0000256" key="2">
    <source>
        <dbReference type="ARBA" id="ARBA00022737"/>
    </source>
</evidence>
<protein>
    <submittedName>
        <fullName evidence="8">Uncharacterized protein</fullName>
    </submittedName>
</protein>
<proteinExistence type="predicted"/>
<feature type="region of interest" description="Disordered" evidence="4">
    <location>
        <begin position="1745"/>
        <end position="1778"/>
    </location>
</feature>
<dbReference type="PANTHER" id="PTHR44129">
    <property type="entry name" value="WD REPEAT-CONTAINING PROTEIN POP1"/>
    <property type="match status" value="1"/>
</dbReference>
<feature type="compositionally biased region" description="Low complexity" evidence="4">
    <location>
        <begin position="333"/>
        <end position="344"/>
    </location>
</feature>
<feature type="repeat" description="WD" evidence="3">
    <location>
        <begin position="977"/>
        <end position="1018"/>
    </location>
</feature>
<dbReference type="Gene3D" id="2.130.10.10">
    <property type="entry name" value="YVTN repeat-like/Quinoprotein amine dehydrogenase"/>
    <property type="match status" value="7"/>
</dbReference>
<feature type="repeat" description="WD" evidence="3">
    <location>
        <begin position="929"/>
        <end position="970"/>
    </location>
</feature>
<evidence type="ECO:0000256" key="1">
    <source>
        <dbReference type="ARBA" id="ARBA00022574"/>
    </source>
</evidence>
<dbReference type="InterPro" id="IPR050349">
    <property type="entry name" value="WD_LIS1/nudF_dynein_reg"/>
</dbReference>
<dbReference type="InterPro" id="IPR020472">
    <property type="entry name" value="WD40_PAC1"/>
</dbReference>
<dbReference type="SUPFAM" id="SSF50998">
    <property type="entry name" value="Quinoprotein alcohol dehydrogenase-like"/>
    <property type="match status" value="1"/>
</dbReference>
<feature type="compositionally biased region" description="Gly residues" evidence="4">
    <location>
        <begin position="463"/>
        <end position="485"/>
    </location>
</feature>
<keyword evidence="9" id="KW-1185">Reference proteome</keyword>
<dbReference type="InterPro" id="IPR024977">
    <property type="entry name" value="Apc4-like_WD40_dom"/>
</dbReference>
<feature type="transmembrane region" description="Helical" evidence="5">
    <location>
        <begin position="20"/>
        <end position="44"/>
    </location>
</feature>
<feature type="compositionally biased region" description="Basic residues" evidence="4">
    <location>
        <begin position="102"/>
        <end position="113"/>
    </location>
</feature>
<feature type="region of interest" description="Disordered" evidence="4">
    <location>
        <begin position="325"/>
        <end position="356"/>
    </location>
</feature>
<dbReference type="InterPro" id="IPR001680">
    <property type="entry name" value="WD40_rpt"/>
</dbReference>
<feature type="region of interest" description="Disordered" evidence="4">
    <location>
        <begin position="461"/>
        <end position="485"/>
    </location>
</feature>
<feature type="repeat" description="WD" evidence="3">
    <location>
        <begin position="1959"/>
        <end position="2000"/>
    </location>
</feature>
<evidence type="ECO:0000259" key="7">
    <source>
        <dbReference type="Pfam" id="PF24883"/>
    </source>
</evidence>
<dbReference type="EMBL" id="JAEHOC010000243">
    <property type="protein sequence ID" value="KAG2422062.1"/>
    <property type="molecule type" value="Genomic_DNA"/>
</dbReference>
<evidence type="ECO:0000256" key="5">
    <source>
        <dbReference type="SAM" id="Phobius"/>
    </source>
</evidence>
<feature type="region of interest" description="Disordered" evidence="4">
    <location>
        <begin position="84"/>
        <end position="113"/>
    </location>
</feature>
<feature type="repeat" description="WD" evidence="3">
    <location>
        <begin position="1691"/>
        <end position="1724"/>
    </location>
</feature>
<keyword evidence="1 3" id="KW-0853">WD repeat</keyword>
<dbReference type="PRINTS" id="PR00320">
    <property type="entry name" value="GPROTEINBRPT"/>
</dbReference>
<dbReference type="PROSITE" id="PS50082">
    <property type="entry name" value="WD_REPEATS_2"/>
    <property type="match status" value="9"/>
</dbReference>
<name>A0A835S7B1_CHLIN</name>
<evidence type="ECO:0000256" key="4">
    <source>
        <dbReference type="SAM" id="MobiDB-lite"/>
    </source>
</evidence>
<sequence>MEASRRGTRGLTITRHPVPVAWRALTAAAAAAAVAAGLAGPAALRWPPPRLGITLRGLRRLRAVLRERFGLGFDNMSTAEVNEKARGGRGPWEGPWRGGGVKGRRRGGRGGKNRHSRLLEQVLGYLASAAEGVAVWIDILAVNQHEDTRAHRADIAAFAEVVRACSGGTLVVLDRERCSPATRAWCIYEWAHTLALHGPDGLHLHLDPHDRATVSATIDVEKAECFKPADKAFILGDVRRIHGSAQRFNAKLKLQLLLEPLSYVADIRRLTARAEALGTRWRFESLDRWLGSKSRALVVGAGAGEGKSTISAALCSQAAAAGGAGGAGGGPGSAPTSAPGSPSGAQGGGGGGGGSGGGRITAHHFLKYNDQRRLEPVAIVKSLAFQLAERFSAVAAKLLALDVAKVASLQDVGEAVDLLLLAPLKALPPADRRQKDVVLLLDALDEADPLDQQLAALAAEAEGAGGGGGPTAADPGAGGDAGGGGGPGPGPCPLVCGNRALQLVSAHLVRLPPCVRFVFTTRPDAAGGQVLPCLRRLFPDLQQLPPGELRVTDTAALLAAAAPPQVGGTAVPGRVLVGAAAEAAAGGSKEAAGGGGGGCGGGAGQRWRGAGSLPSVAPLVRGSSPAAIAAMAAHTCPQLGEVYELYRLIFKSRMEHLQRSDPVLGDLVGDLVAAVMAAQEPLSSSFLQQLGLGAAVPALPGAPVCFFEADHHVFTVHKSLGDWLLDASKSGPFAADVRRGHELIGLQLAKGWGVTTGGPGGGDGVGGAAGSAYKSPYALRYTVTHLAAAAGGAAGAAAGPAAAALDALLGSFAFLRDVVVSGAGPAAIGALGGMRRPTTRSRDVLRFLRAELYALLRAAADVEEGSSGAAAGAEAQRQAQATAFARAALYAAGHSTVCAAAVAHLGLAWATSRVLPRAAGEWSARLAVLQGHKGPVTALAFSPDGQQLLSGGSDGQLRAWDPATGDCRVALEQPRAAGEEHEPVSRLAFSADGRRMATGGGGGSAWLWDAATGQCVATLRPPPPPPPAAGGARAVAAAIARAGAVTALALTSDSRFLAVATAADCLVRVWDVAAAAAAAAAAAPAAAADAAAAPPLAPRPLVVVTGLFSSAVTGLAFLEPPLPRGGNTTTSSSKEREMHLAAASGRPGDCVRVVLNIQQLVAAATTAAPPPTLAAVAVADGLAVVDAAAPPPRAPAGEEPQQARLLREHRPVSQAGSQGLRGAGALAPATDGVSALVVCGREVRRLWFEGSGYTDIGTVGVFSSTSDVLAVAQYGSRAAVISASGGRLLGGGGGGRAAAADVTLPGLPAEAVARRGGGGGVTAVSIEGQFATTGGGDGSIIVWDTAPRGDRASGAAGAAAAAADGPAAAHDTPAAAAAAAAVAAPACAAFHPDGRQLAVGGAEDVRLYDTATGELAAPPLPGRAECLEWSPGPGGGQQLAVCGGTTSCVWESLFSQGSAALEAEAAVAAVGVGAGGKLLAAGCADGKVLVWATLTRRLLSTLTHVDRVTALTFLPEEASAGGGSLLLATASRDKAVRLWEPALGSLAATLHGHTDAVTCLAAAAAVDLKVAAAGGGESGPGSGLGSGGGGGGGGLLASGSKDGTVRLWSLASRSCVGVVGAGEKGGKAGPAAGGAAAAAAAAALGEVAAVALCGGGRLLAAAGSGRGVLVWALARGGGGGGAVSCSLALTLKGHLNPVTSLAFDAAGLTLASGSADKTVRLWDMAAPAGVGAGAPASAAAGVGGAGASERGGGAGGGEGGDGCRHEPPQRCAPPSSASAAAATAPAAVSAAASSGPGGPEPRAVLKGHAYAVTCVAFLGSKLLSGSADGTVKVWTVSAAAGSGRALTSLRAHEGLVTGLVVGTVAAAAADGAGGGGGGGGGGDGGGGTLLVTGGSDNRMRLFTQAMQCGLSLKGHDMDVHAIAFAPAGGEQQQQVATCSDDMTVKLWDLGAGGTCTRTLKGHIHWVTCLAYSSDGKQLASGGRDNAVWLWDTASGQGTALAGGLGATVVSLAWHPSGKQLACAGADRAVRVLDVATRRVVHTLDLGSDPVTCVRYSPDGRHLAVALARPTEGVRLFDAARLDRPAAGGAGGAPGRRGVAGV</sequence>
<dbReference type="CDD" id="cd00200">
    <property type="entry name" value="WD40"/>
    <property type="match status" value="1"/>
</dbReference>